<dbReference type="RefSeq" id="XP_040659948.1">
    <property type="nucleotide sequence ID" value="XM_040799065.1"/>
</dbReference>
<protein>
    <submittedName>
        <fullName evidence="2">Dimeric alpha-beta barrel</fullName>
    </submittedName>
</protein>
<comment type="caution">
    <text evidence="2">The sequence shown here is derived from an EMBL/GenBank/DDBJ whole genome shotgun (WGS) entry which is preliminary data.</text>
</comment>
<gene>
    <name evidence="2" type="ORF">DCS_01733</name>
</gene>
<feature type="domain" description="YCII-related" evidence="1">
    <location>
        <begin position="34"/>
        <end position="120"/>
    </location>
</feature>
<dbReference type="Pfam" id="PF03795">
    <property type="entry name" value="YCII"/>
    <property type="match status" value="1"/>
</dbReference>
<dbReference type="PANTHER" id="PTHR33606:SF3">
    <property type="entry name" value="PROTEIN YCII"/>
    <property type="match status" value="1"/>
</dbReference>
<dbReference type="InParanoid" id="A0A151GTZ6"/>
<evidence type="ECO:0000313" key="2">
    <source>
        <dbReference type="EMBL" id="KYK60596.1"/>
    </source>
</evidence>
<proteinExistence type="predicted"/>
<dbReference type="Proteomes" id="UP000076580">
    <property type="component" value="Chromosome 01"/>
</dbReference>
<dbReference type="InterPro" id="IPR011008">
    <property type="entry name" value="Dimeric_a/b-barrel"/>
</dbReference>
<sequence>MATARLVPRRLTSLVPRLPTQIRTMASSTPTFEFLVVVPDKPGMLAKRLEVRPQHFRNMTPKIESGAWKMGGALLNSVPESDDATKFDFMGSTMVCVAESKEEVLRQLQEDIYSTSGIWDTEKVGLTMNDPPDLPFPLPGNDTAQPTLLACVGRIGTADPNPIVGKSTVLAWYQA</sequence>
<dbReference type="EMBL" id="LAYC01000001">
    <property type="protein sequence ID" value="KYK60596.1"/>
    <property type="molecule type" value="Genomic_DNA"/>
</dbReference>
<name>A0A151GTZ6_DRECN</name>
<dbReference type="Gene3D" id="3.30.70.1060">
    <property type="entry name" value="Dimeric alpha+beta barrel"/>
    <property type="match status" value="1"/>
</dbReference>
<dbReference type="PANTHER" id="PTHR33606">
    <property type="entry name" value="PROTEIN YCII"/>
    <property type="match status" value="1"/>
</dbReference>
<evidence type="ECO:0000313" key="3">
    <source>
        <dbReference type="Proteomes" id="UP000076580"/>
    </source>
</evidence>
<dbReference type="SUPFAM" id="SSF54909">
    <property type="entry name" value="Dimeric alpha+beta barrel"/>
    <property type="match status" value="1"/>
</dbReference>
<dbReference type="InterPro" id="IPR051807">
    <property type="entry name" value="Sec-metab_biosynth-assoc"/>
</dbReference>
<evidence type="ECO:0000259" key="1">
    <source>
        <dbReference type="Pfam" id="PF03795"/>
    </source>
</evidence>
<dbReference type="GeneID" id="63714376"/>
<dbReference type="AlphaFoldDB" id="A0A151GTZ6"/>
<keyword evidence="3" id="KW-1185">Reference proteome</keyword>
<reference evidence="2 3" key="1">
    <citation type="journal article" date="2016" name="Sci. Rep.">
        <title>Insights into Adaptations to a Near-Obligate Nematode Endoparasitic Lifestyle from the Finished Genome of Drechmeria coniospora.</title>
        <authorList>
            <person name="Zhang L."/>
            <person name="Zhou Z."/>
            <person name="Guo Q."/>
            <person name="Fokkens L."/>
            <person name="Miskei M."/>
            <person name="Pocsi I."/>
            <person name="Zhang W."/>
            <person name="Chen M."/>
            <person name="Wang L."/>
            <person name="Sun Y."/>
            <person name="Donzelli B.G."/>
            <person name="Gibson D.M."/>
            <person name="Nelson D.R."/>
            <person name="Luo J.G."/>
            <person name="Rep M."/>
            <person name="Liu H."/>
            <person name="Yang S."/>
            <person name="Wang J."/>
            <person name="Krasnoff S.B."/>
            <person name="Xu Y."/>
            <person name="Molnar I."/>
            <person name="Lin M."/>
        </authorList>
    </citation>
    <scope>NUCLEOTIDE SEQUENCE [LARGE SCALE GENOMIC DNA]</scope>
    <source>
        <strain evidence="2 3">ARSEF 6962</strain>
    </source>
</reference>
<accession>A0A151GTZ6</accession>
<dbReference type="InterPro" id="IPR005545">
    <property type="entry name" value="YCII"/>
</dbReference>
<organism evidence="2 3">
    <name type="scientific">Drechmeria coniospora</name>
    <name type="common">Nematophagous fungus</name>
    <name type="synonym">Meria coniospora</name>
    <dbReference type="NCBI Taxonomy" id="98403"/>
    <lineage>
        <taxon>Eukaryota</taxon>
        <taxon>Fungi</taxon>
        <taxon>Dikarya</taxon>
        <taxon>Ascomycota</taxon>
        <taxon>Pezizomycotina</taxon>
        <taxon>Sordariomycetes</taxon>
        <taxon>Hypocreomycetidae</taxon>
        <taxon>Hypocreales</taxon>
        <taxon>Ophiocordycipitaceae</taxon>
        <taxon>Drechmeria</taxon>
    </lineage>
</organism>